<name>A0A8K0NZT3_LADFU</name>
<dbReference type="Proteomes" id="UP000792457">
    <property type="component" value="Unassembled WGS sequence"/>
</dbReference>
<dbReference type="GO" id="GO:0071897">
    <property type="term" value="P:DNA biosynthetic process"/>
    <property type="evidence" value="ECO:0007669"/>
    <property type="project" value="UniProtKB-ARBA"/>
</dbReference>
<protein>
    <recommendedName>
        <fullName evidence="3">DNA-directed DNA polymerase</fullName>
    </recommendedName>
</protein>
<evidence type="ECO:0000313" key="2">
    <source>
        <dbReference type="Proteomes" id="UP000792457"/>
    </source>
</evidence>
<dbReference type="EMBL" id="KZ308259">
    <property type="protein sequence ID" value="KAG8225934.1"/>
    <property type="molecule type" value="Genomic_DNA"/>
</dbReference>
<evidence type="ECO:0000313" key="1">
    <source>
        <dbReference type="EMBL" id="KAG8225934.1"/>
    </source>
</evidence>
<organism evidence="1 2">
    <name type="scientific">Ladona fulva</name>
    <name type="common">Scarce chaser dragonfly</name>
    <name type="synonym">Libellula fulva</name>
    <dbReference type="NCBI Taxonomy" id="123851"/>
    <lineage>
        <taxon>Eukaryota</taxon>
        <taxon>Metazoa</taxon>
        <taxon>Ecdysozoa</taxon>
        <taxon>Arthropoda</taxon>
        <taxon>Hexapoda</taxon>
        <taxon>Insecta</taxon>
        <taxon>Pterygota</taxon>
        <taxon>Palaeoptera</taxon>
        <taxon>Odonata</taxon>
        <taxon>Epiprocta</taxon>
        <taxon>Anisoptera</taxon>
        <taxon>Libelluloidea</taxon>
        <taxon>Libellulidae</taxon>
        <taxon>Ladona</taxon>
    </lineage>
</organism>
<gene>
    <name evidence="1" type="ORF">J437_LFUL005970</name>
</gene>
<comment type="caution">
    <text evidence="1">The sequence shown here is derived from an EMBL/GenBank/DDBJ whole genome shotgun (WGS) entry which is preliminary data.</text>
</comment>
<reference evidence="1" key="1">
    <citation type="submission" date="2013-04" db="EMBL/GenBank/DDBJ databases">
        <authorList>
            <person name="Qu J."/>
            <person name="Murali S.C."/>
            <person name="Bandaranaike D."/>
            <person name="Bellair M."/>
            <person name="Blankenburg K."/>
            <person name="Chao H."/>
            <person name="Dinh H."/>
            <person name="Doddapaneni H."/>
            <person name="Downs B."/>
            <person name="Dugan-Rocha S."/>
            <person name="Elkadiri S."/>
            <person name="Gnanaolivu R.D."/>
            <person name="Hernandez B."/>
            <person name="Javaid M."/>
            <person name="Jayaseelan J.C."/>
            <person name="Lee S."/>
            <person name="Li M."/>
            <person name="Ming W."/>
            <person name="Munidasa M."/>
            <person name="Muniz J."/>
            <person name="Nguyen L."/>
            <person name="Ongeri F."/>
            <person name="Osuji N."/>
            <person name="Pu L.-L."/>
            <person name="Puazo M."/>
            <person name="Qu C."/>
            <person name="Quiroz J."/>
            <person name="Raj R."/>
            <person name="Weissenberger G."/>
            <person name="Xin Y."/>
            <person name="Zou X."/>
            <person name="Han Y."/>
            <person name="Richards S."/>
            <person name="Worley K."/>
            <person name="Muzny D."/>
            <person name="Gibbs R."/>
        </authorList>
    </citation>
    <scope>NUCLEOTIDE SEQUENCE</scope>
    <source>
        <strain evidence="1">Sampled in the wild</strain>
    </source>
</reference>
<sequence>MNNAVFGKTIENVRKRMILELVTSERRLEKLVKKSTFLDRTIFSESLVAVHLRKSIIKMNKPIFIGFCVLDLSKTLMYDFHYRLMLPKYEKKLSLAYTDNDSLIYTIKTDDINEDMLENLCHSCYSVNNKKVIGKFKDECDGQLMTHFLKEEKKKKSQGGNKTVKEKSPKFDDYVCCLKENSIEFRRMNVIRSMIHELYTLQMNKVTLNAFDDKRHICDDGINTLPWGLYRIPRKGTWDQAFDEG</sequence>
<proteinExistence type="predicted"/>
<dbReference type="PANTHER" id="PTHR31511">
    <property type="entry name" value="PROTEIN CBG23764"/>
    <property type="match status" value="1"/>
</dbReference>
<accession>A0A8K0NZT3</accession>
<dbReference type="AlphaFoldDB" id="A0A8K0NZT3"/>
<keyword evidence="2" id="KW-1185">Reference proteome</keyword>
<dbReference type="PANTHER" id="PTHR31511:SF12">
    <property type="entry name" value="RHO TERMINATION FACTOR N-TERMINAL DOMAIN-CONTAINING PROTEIN"/>
    <property type="match status" value="1"/>
</dbReference>
<dbReference type="SUPFAM" id="SSF56672">
    <property type="entry name" value="DNA/RNA polymerases"/>
    <property type="match status" value="1"/>
</dbReference>
<evidence type="ECO:0008006" key="3">
    <source>
        <dbReference type="Google" id="ProtNLM"/>
    </source>
</evidence>
<dbReference type="InterPro" id="IPR043502">
    <property type="entry name" value="DNA/RNA_pol_sf"/>
</dbReference>
<reference evidence="1" key="2">
    <citation type="submission" date="2017-10" db="EMBL/GenBank/DDBJ databases">
        <title>Ladona fulva Genome sequencing and assembly.</title>
        <authorList>
            <person name="Murali S."/>
            <person name="Richards S."/>
            <person name="Bandaranaike D."/>
            <person name="Bellair M."/>
            <person name="Blankenburg K."/>
            <person name="Chao H."/>
            <person name="Dinh H."/>
            <person name="Doddapaneni H."/>
            <person name="Dugan-Rocha S."/>
            <person name="Elkadiri S."/>
            <person name="Gnanaolivu R."/>
            <person name="Hernandez B."/>
            <person name="Skinner E."/>
            <person name="Javaid M."/>
            <person name="Lee S."/>
            <person name="Li M."/>
            <person name="Ming W."/>
            <person name="Munidasa M."/>
            <person name="Muniz J."/>
            <person name="Nguyen L."/>
            <person name="Hughes D."/>
            <person name="Osuji N."/>
            <person name="Pu L.-L."/>
            <person name="Puazo M."/>
            <person name="Qu C."/>
            <person name="Quiroz J."/>
            <person name="Raj R."/>
            <person name="Weissenberger G."/>
            <person name="Xin Y."/>
            <person name="Zou X."/>
            <person name="Han Y."/>
            <person name="Worley K."/>
            <person name="Muzny D."/>
            <person name="Gibbs R."/>
        </authorList>
    </citation>
    <scope>NUCLEOTIDE SEQUENCE</scope>
    <source>
        <strain evidence="1">Sampled in the wild</strain>
    </source>
</reference>
<dbReference type="OrthoDB" id="6600300at2759"/>